<dbReference type="Proteomes" id="UP000318833">
    <property type="component" value="Unassembled WGS sequence"/>
</dbReference>
<evidence type="ECO:0000256" key="2">
    <source>
        <dbReference type="ARBA" id="ARBA00022723"/>
    </source>
</evidence>
<dbReference type="GO" id="GO:0046872">
    <property type="term" value="F:metal ion binding"/>
    <property type="evidence" value="ECO:0007669"/>
    <property type="project" value="UniProtKB-KW"/>
</dbReference>
<dbReference type="PROSITE" id="PS50249">
    <property type="entry name" value="MPN"/>
    <property type="match status" value="1"/>
</dbReference>
<organism evidence="7 8">
    <name type="scientific">Aquimarina algiphila</name>
    <dbReference type="NCBI Taxonomy" id="2047982"/>
    <lineage>
        <taxon>Bacteria</taxon>
        <taxon>Pseudomonadati</taxon>
        <taxon>Bacteroidota</taxon>
        <taxon>Flavobacteriia</taxon>
        <taxon>Flavobacteriales</taxon>
        <taxon>Flavobacteriaceae</taxon>
        <taxon>Aquimarina</taxon>
    </lineage>
</organism>
<evidence type="ECO:0000256" key="4">
    <source>
        <dbReference type="ARBA" id="ARBA00022833"/>
    </source>
</evidence>
<reference evidence="7 8" key="1">
    <citation type="submission" date="2019-07" db="EMBL/GenBank/DDBJ databases">
        <title>The draft genome sequence of Aquimarina algiphila M91.</title>
        <authorList>
            <person name="Meng X."/>
        </authorList>
    </citation>
    <scope>NUCLEOTIDE SEQUENCE [LARGE SCALE GENOMIC DNA]</scope>
    <source>
        <strain evidence="7 8">M91</strain>
    </source>
</reference>
<keyword evidence="4" id="KW-0862">Zinc</keyword>
<dbReference type="AlphaFoldDB" id="A0A554VIP2"/>
<keyword evidence="3" id="KW-0378">Hydrolase</keyword>
<dbReference type="RefSeq" id="WP_143917043.1">
    <property type="nucleotide sequence ID" value="NZ_CANMIK010000029.1"/>
</dbReference>
<dbReference type="InterPro" id="IPR025657">
    <property type="entry name" value="RadC_JAB"/>
</dbReference>
<dbReference type="PROSITE" id="PS01302">
    <property type="entry name" value="UPF0758"/>
    <property type="match status" value="1"/>
</dbReference>
<evidence type="ECO:0000313" key="8">
    <source>
        <dbReference type="Proteomes" id="UP000318833"/>
    </source>
</evidence>
<keyword evidence="1" id="KW-0645">Protease</keyword>
<evidence type="ECO:0000259" key="6">
    <source>
        <dbReference type="PROSITE" id="PS50249"/>
    </source>
</evidence>
<proteinExistence type="predicted"/>
<dbReference type="Pfam" id="PF04002">
    <property type="entry name" value="RadC"/>
    <property type="match status" value="1"/>
</dbReference>
<name>A0A554VIP2_9FLAO</name>
<evidence type="ECO:0000256" key="3">
    <source>
        <dbReference type="ARBA" id="ARBA00022801"/>
    </source>
</evidence>
<evidence type="ECO:0000313" key="7">
    <source>
        <dbReference type="EMBL" id="TSE07642.1"/>
    </source>
</evidence>
<accession>A0A554VIP2</accession>
<evidence type="ECO:0000256" key="1">
    <source>
        <dbReference type="ARBA" id="ARBA00022670"/>
    </source>
</evidence>
<keyword evidence="8" id="KW-1185">Reference proteome</keyword>
<dbReference type="CDD" id="cd08071">
    <property type="entry name" value="MPN_DUF2466"/>
    <property type="match status" value="1"/>
</dbReference>
<protein>
    <submittedName>
        <fullName evidence="7">DNA repair protein</fullName>
    </submittedName>
</protein>
<gene>
    <name evidence="7" type="ORF">FOF46_15170</name>
</gene>
<dbReference type="EMBL" id="VLNR01000031">
    <property type="protein sequence ID" value="TSE07642.1"/>
    <property type="molecule type" value="Genomic_DNA"/>
</dbReference>
<dbReference type="Gene3D" id="3.40.140.10">
    <property type="entry name" value="Cytidine Deaminase, domain 2"/>
    <property type="match status" value="1"/>
</dbReference>
<dbReference type="GO" id="GO:0006508">
    <property type="term" value="P:proteolysis"/>
    <property type="evidence" value="ECO:0007669"/>
    <property type="project" value="UniProtKB-KW"/>
</dbReference>
<feature type="domain" description="MPN" evidence="6">
    <location>
        <begin position="93"/>
        <end position="218"/>
    </location>
</feature>
<dbReference type="PANTHER" id="PTHR30471">
    <property type="entry name" value="DNA REPAIR PROTEIN RADC"/>
    <property type="match status" value="1"/>
</dbReference>
<dbReference type="GO" id="GO:0008237">
    <property type="term" value="F:metallopeptidase activity"/>
    <property type="evidence" value="ECO:0007669"/>
    <property type="project" value="UniProtKB-KW"/>
</dbReference>
<keyword evidence="2" id="KW-0479">Metal-binding</keyword>
<sequence>MLDKSTKRRTKQNALKLITHKAKQIRRKNEPWKQAISRASKLLKSKKSTLKGVAKKKKFKYPVSLEGTKGQFKPGIIPEIKISYVRGRRILGKVTSPDQVVSTIRKLFKKGAIEGWEHFFVLYLNNQNQIIGYNLHSKGGLTGTLVDARIIFSIALKSLATGIILSHNHPSGSTKPSNGDIQQTQKIKRIGEFHEIKILDHIIITKDNYYSFSEEGIL</sequence>
<dbReference type="InterPro" id="IPR001405">
    <property type="entry name" value="UPF0758"/>
</dbReference>
<dbReference type="OrthoDB" id="9804482at2"/>
<dbReference type="InterPro" id="IPR037518">
    <property type="entry name" value="MPN"/>
</dbReference>
<evidence type="ECO:0000256" key="5">
    <source>
        <dbReference type="ARBA" id="ARBA00023049"/>
    </source>
</evidence>
<dbReference type="InterPro" id="IPR020891">
    <property type="entry name" value="UPF0758_CS"/>
</dbReference>
<dbReference type="PANTHER" id="PTHR30471:SF3">
    <property type="entry name" value="UPF0758 PROTEIN YEES-RELATED"/>
    <property type="match status" value="1"/>
</dbReference>
<comment type="caution">
    <text evidence="7">The sequence shown here is derived from an EMBL/GenBank/DDBJ whole genome shotgun (WGS) entry which is preliminary data.</text>
</comment>
<keyword evidence="5" id="KW-0482">Metalloprotease</keyword>